<accession>A0AC55DPB3</accession>
<organism evidence="1 2">
    <name type="scientific">Echinops telfairi</name>
    <name type="common">Lesser hedgehog tenrec</name>
    <dbReference type="NCBI Taxonomy" id="9371"/>
    <lineage>
        <taxon>Eukaryota</taxon>
        <taxon>Metazoa</taxon>
        <taxon>Chordata</taxon>
        <taxon>Craniata</taxon>
        <taxon>Vertebrata</taxon>
        <taxon>Euteleostomi</taxon>
        <taxon>Mammalia</taxon>
        <taxon>Eutheria</taxon>
        <taxon>Afrotheria</taxon>
        <taxon>Tenrecidae</taxon>
        <taxon>Tenrecinae</taxon>
        <taxon>Echinops</taxon>
    </lineage>
</organism>
<name>A0AC55DPB3_ECHTE</name>
<evidence type="ECO:0000313" key="1">
    <source>
        <dbReference type="Proteomes" id="UP000694863"/>
    </source>
</evidence>
<proteinExistence type="predicted"/>
<keyword evidence="1" id="KW-1185">Reference proteome</keyword>
<evidence type="ECO:0000313" key="2">
    <source>
        <dbReference type="RefSeq" id="XP_045153595.1"/>
    </source>
</evidence>
<dbReference type="RefSeq" id="XP_045153595.1">
    <property type="nucleotide sequence ID" value="XM_045297660.1"/>
</dbReference>
<dbReference type="Proteomes" id="UP000694863">
    <property type="component" value="Unplaced"/>
</dbReference>
<sequence>MQRPFEVVCIVKHPWKLMGPAIPEPLEQGNHVSAAHRAPLSCSLHRARVDPGVSWQERTSLQYSVVNKLTSKYTDFLPSFLDQTTLVEQVKRVKEIEAIESDSFVQQTFRSSKEVKKAAEPIEVKFPTAASGPASVAAEPPSAEKEVDPGNIPTAIKYQDDNSLAHPNLFIEKAEAEDKWFKRLISLRQERLMGSPVA</sequence>
<protein>
    <submittedName>
        <fullName evidence="2">Serine/Arginine-related protein 53-like</fullName>
    </submittedName>
</protein>
<gene>
    <name evidence="2" type="primary">LOC123522530</name>
</gene>
<reference evidence="2" key="1">
    <citation type="submission" date="2025-08" db="UniProtKB">
        <authorList>
            <consortium name="RefSeq"/>
        </authorList>
    </citation>
    <scope>IDENTIFICATION</scope>
</reference>